<reference evidence="1 2" key="1">
    <citation type="submission" date="2019-05" db="EMBL/GenBank/DDBJ databases">
        <title>Another draft genome of Portunus trituberculatus and its Hox gene families provides insights of decapod evolution.</title>
        <authorList>
            <person name="Jeong J.-H."/>
            <person name="Song I."/>
            <person name="Kim S."/>
            <person name="Choi T."/>
            <person name="Kim D."/>
            <person name="Ryu S."/>
            <person name="Kim W."/>
        </authorList>
    </citation>
    <scope>NUCLEOTIDE SEQUENCE [LARGE SCALE GENOMIC DNA]</scope>
    <source>
        <tissue evidence="1">Muscle</tissue>
    </source>
</reference>
<accession>A0A5B7E8H5</accession>
<proteinExistence type="predicted"/>
<evidence type="ECO:0000313" key="1">
    <source>
        <dbReference type="EMBL" id="MPC29526.1"/>
    </source>
</evidence>
<protein>
    <submittedName>
        <fullName evidence="1">Uncharacterized protein</fullName>
    </submittedName>
</protein>
<dbReference type="Proteomes" id="UP000324222">
    <property type="component" value="Unassembled WGS sequence"/>
</dbReference>
<sequence>MRVSRHRVCPAVMGTEILPLSHQQQCYSLTSEEEKVNWQSCRGRENTCRKRCSGAGGQEGHPGVIHSASPAAGIMCILQERPGETVRCAASGLTRRHSAGSLVTGAPVIRSRCFTTSTFEVLRGVFVI</sequence>
<dbReference type="AlphaFoldDB" id="A0A5B7E8H5"/>
<comment type="caution">
    <text evidence="1">The sequence shown here is derived from an EMBL/GenBank/DDBJ whole genome shotgun (WGS) entry which is preliminary data.</text>
</comment>
<dbReference type="EMBL" id="VSRR010002087">
    <property type="protein sequence ID" value="MPC29526.1"/>
    <property type="molecule type" value="Genomic_DNA"/>
</dbReference>
<name>A0A5B7E8H5_PORTR</name>
<keyword evidence="2" id="KW-1185">Reference proteome</keyword>
<gene>
    <name evidence="1" type="ORF">E2C01_022765</name>
</gene>
<organism evidence="1 2">
    <name type="scientific">Portunus trituberculatus</name>
    <name type="common">Swimming crab</name>
    <name type="synonym">Neptunus trituberculatus</name>
    <dbReference type="NCBI Taxonomy" id="210409"/>
    <lineage>
        <taxon>Eukaryota</taxon>
        <taxon>Metazoa</taxon>
        <taxon>Ecdysozoa</taxon>
        <taxon>Arthropoda</taxon>
        <taxon>Crustacea</taxon>
        <taxon>Multicrustacea</taxon>
        <taxon>Malacostraca</taxon>
        <taxon>Eumalacostraca</taxon>
        <taxon>Eucarida</taxon>
        <taxon>Decapoda</taxon>
        <taxon>Pleocyemata</taxon>
        <taxon>Brachyura</taxon>
        <taxon>Eubrachyura</taxon>
        <taxon>Portunoidea</taxon>
        <taxon>Portunidae</taxon>
        <taxon>Portuninae</taxon>
        <taxon>Portunus</taxon>
    </lineage>
</organism>
<evidence type="ECO:0000313" key="2">
    <source>
        <dbReference type="Proteomes" id="UP000324222"/>
    </source>
</evidence>